<dbReference type="Proteomes" id="UP001165064">
    <property type="component" value="Unassembled WGS sequence"/>
</dbReference>
<sequence>MTNDITKLLKGKATTTKSKTSKVTKPSRKKKPATTIKETPITTTLNKSTKKTVIINDKAFEFEEKMQSSTCKILGTHGLRFQSKLYSEMVKTHKEKFLNSDDTSEPLVKFQIASFDLDDTLIQTKSGFKFGKSADDWKFKYPEIQEKGKLTEWITQAKDCKDEEKTIIPIMVIFTNQGGVTNNHDSNEPKSKSLLKLLTKLQLILDSSPLAEVPTLIYASTKKSKKDSQNGVGSVDELHSSFRKPGIGMFEQLKRDLSDGVGIDGGLIDMEKSFYVGDAAGRKSDFSDSDKKFAENVGLKFYTPEEFFV</sequence>
<name>A0ACB5TBJ1_AMBMO</name>
<accession>A0ACB5TBJ1</accession>
<organism evidence="1 2">
    <name type="scientific">Ambrosiozyma monospora</name>
    <name type="common">Yeast</name>
    <name type="synonym">Endomycopsis monosporus</name>
    <dbReference type="NCBI Taxonomy" id="43982"/>
    <lineage>
        <taxon>Eukaryota</taxon>
        <taxon>Fungi</taxon>
        <taxon>Dikarya</taxon>
        <taxon>Ascomycota</taxon>
        <taxon>Saccharomycotina</taxon>
        <taxon>Pichiomycetes</taxon>
        <taxon>Pichiales</taxon>
        <taxon>Pichiaceae</taxon>
        <taxon>Ambrosiozyma</taxon>
    </lineage>
</organism>
<evidence type="ECO:0000313" key="1">
    <source>
        <dbReference type="EMBL" id="GME85124.1"/>
    </source>
</evidence>
<evidence type="ECO:0000313" key="2">
    <source>
        <dbReference type="Proteomes" id="UP001165064"/>
    </source>
</evidence>
<protein>
    <submittedName>
        <fullName evidence="1">Unnamed protein product</fullName>
    </submittedName>
</protein>
<proteinExistence type="predicted"/>
<keyword evidence="2" id="KW-1185">Reference proteome</keyword>
<comment type="caution">
    <text evidence="1">The sequence shown here is derived from an EMBL/GenBank/DDBJ whole genome shotgun (WGS) entry which is preliminary data.</text>
</comment>
<dbReference type="EMBL" id="BSXS01006138">
    <property type="protein sequence ID" value="GME85124.1"/>
    <property type="molecule type" value="Genomic_DNA"/>
</dbReference>
<gene>
    <name evidence="1" type="ORF">Amon02_000739500</name>
</gene>
<reference evidence="1" key="1">
    <citation type="submission" date="2023-04" db="EMBL/GenBank/DDBJ databases">
        <title>Ambrosiozyma monospora NBRC 10751.</title>
        <authorList>
            <person name="Ichikawa N."/>
            <person name="Sato H."/>
            <person name="Tonouchi N."/>
        </authorList>
    </citation>
    <scope>NUCLEOTIDE SEQUENCE</scope>
    <source>
        <strain evidence="1">NBRC 10751</strain>
    </source>
</reference>